<dbReference type="InterPro" id="IPR036390">
    <property type="entry name" value="WH_DNA-bd_sf"/>
</dbReference>
<keyword evidence="2" id="KW-0805">Transcription regulation</keyword>
<dbReference type="Pfam" id="PF00126">
    <property type="entry name" value="HTH_1"/>
    <property type="match status" value="1"/>
</dbReference>
<feature type="region of interest" description="Disordered" evidence="5">
    <location>
        <begin position="299"/>
        <end position="333"/>
    </location>
</feature>
<dbReference type="SUPFAM" id="SSF53850">
    <property type="entry name" value="Periplasmic binding protein-like II"/>
    <property type="match status" value="1"/>
</dbReference>
<name>A0ABQ4QXA4_9HYPH</name>
<reference evidence="7" key="1">
    <citation type="journal article" date="2021" name="Front. Microbiol.">
        <title>Comprehensive Comparative Genomics and Phenotyping of Methylobacterium Species.</title>
        <authorList>
            <person name="Alessa O."/>
            <person name="Ogura Y."/>
            <person name="Fujitani Y."/>
            <person name="Takami H."/>
            <person name="Hayashi T."/>
            <person name="Sahin N."/>
            <person name="Tani A."/>
        </authorList>
    </citation>
    <scope>NUCLEOTIDE SEQUENCE</scope>
    <source>
        <strain evidence="7">KCTC 52305</strain>
    </source>
</reference>
<dbReference type="PROSITE" id="PS50931">
    <property type="entry name" value="HTH_LYSR"/>
    <property type="match status" value="1"/>
</dbReference>
<dbReference type="Gene3D" id="3.40.190.290">
    <property type="match status" value="1"/>
</dbReference>
<dbReference type="SUPFAM" id="SSF46785">
    <property type="entry name" value="Winged helix' DNA-binding domain"/>
    <property type="match status" value="1"/>
</dbReference>
<keyword evidence="3" id="KW-0238">DNA-binding</keyword>
<protein>
    <submittedName>
        <fullName evidence="7">HTH-type transcriptional regulator PgrR</fullName>
    </submittedName>
</protein>
<dbReference type="RefSeq" id="WP_238313322.1">
    <property type="nucleotide sequence ID" value="NZ_BPQH01000007.1"/>
</dbReference>
<proteinExistence type="inferred from homology"/>
<evidence type="ECO:0000256" key="1">
    <source>
        <dbReference type="ARBA" id="ARBA00009437"/>
    </source>
</evidence>
<dbReference type="PANTHER" id="PTHR30537">
    <property type="entry name" value="HTH-TYPE TRANSCRIPTIONAL REGULATOR"/>
    <property type="match status" value="1"/>
</dbReference>
<dbReference type="InterPro" id="IPR036388">
    <property type="entry name" value="WH-like_DNA-bd_sf"/>
</dbReference>
<evidence type="ECO:0000313" key="8">
    <source>
        <dbReference type="Proteomes" id="UP001055167"/>
    </source>
</evidence>
<organism evidence="7 8">
    <name type="scientific">Methylobacterium crusticola</name>
    <dbReference type="NCBI Taxonomy" id="1697972"/>
    <lineage>
        <taxon>Bacteria</taxon>
        <taxon>Pseudomonadati</taxon>
        <taxon>Pseudomonadota</taxon>
        <taxon>Alphaproteobacteria</taxon>
        <taxon>Hyphomicrobiales</taxon>
        <taxon>Methylobacteriaceae</taxon>
        <taxon>Methylobacterium</taxon>
    </lineage>
</organism>
<feature type="domain" description="HTH lysR-type" evidence="6">
    <location>
        <begin position="1"/>
        <end position="61"/>
    </location>
</feature>
<sequence length="333" mass="35022">MLRSDLSDLAAFAAVATHRSFRRAAAELGVSPSALSHALRGLEGRMGVRLLHRTTRSVAPTEAGAALLERLAPALGAIDRAVAEASAVGGRPGGTLRLNAPRAASRLVIVPLMARFLALHPGLRVEIACDDALTDVVGEGFDAGVRFGDRLARDMIAVPLGGPQRLAVVGAPAYLARRGTPARPSDLAVHACIRQRFPGGGLFRWEFERDGEAVAVEVDGPLILSEQEAIRQAVLDGVGLAFLFEGYVAADLADGRLVRVLDPWCPAFPGFFLYYAGHRQVPAPLRAFLAMLRRPDAPAVRPDAPAVRPDAPAVRPDAPAVRPDAPAAGPGAP</sequence>
<evidence type="ECO:0000256" key="5">
    <source>
        <dbReference type="SAM" id="MobiDB-lite"/>
    </source>
</evidence>
<evidence type="ECO:0000313" key="7">
    <source>
        <dbReference type="EMBL" id="GJD49817.1"/>
    </source>
</evidence>
<dbReference type="EMBL" id="BPQH01000007">
    <property type="protein sequence ID" value="GJD49817.1"/>
    <property type="molecule type" value="Genomic_DNA"/>
</dbReference>
<gene>
    <name evidence="7" type="primary">pgrR_3</name>
    <name evidence="7" type="ORF">OPKNFCMD_2551</name>
</gene>
<dbReference type="InterPro" id="IPR058163">
    <property type="entry name" value="LysR-type_TF_proteobact-type"/>
</dbReference>
<dbReference type="Pfam" id="PF03466">
    <property type="entry name" value="LysR_substrate"/>
    <property type="match status" value="1"/>
</dbReference>
<dbReference type="InterPro" id="IPR005119">
    <property type="entry name" value="LysR_subst-bd"/>
</dbReference>
<keyword evidence="8" id="KW-1185">Reference proteome</keyword>
<evidence type="ECO:0000256" key="4">
    <source>
        <dbReference type="ARBA" id="ARBA00023163"/>
    </source>
</evidence>
<dbReference type="CDD" id="cd08474">
    <property type="entry name" value="PBP2_CrgA_like_5"/>
    <property type="match status" value="1"/>
</dbReference>
<evidence type="ECO:0000256" key="3">
    <source>
        <dbReference type="ARBA" id="ARBA00023125"/>
    </source>
</evidence>
<keyword evidence="4" id="KW-0804">Transcription</keyword>
<dbReference type="PANTHER" id="PTHR30537:SF1">
    <property type="entry name" value="HTH-TYPE TRANSCRIPTIONAL REGULATOR PGRR"/>
    <property type="match status" value="1"/>
</dbReference>
<comment type="similarity">
    <text evidence="1">Belongs to the LysR transcriptional regulatory family.</text>
</comment>
<evidence type="ECO:0000256" key="2">
    <source>
        <dbReference type="ARBA" id="ARBA00023015"/>
    </source>
</evidence>
<dbReference type="Gene3D" id="1.10.10.10">
    <property type="entry name" value="Winged helix-like DNA-binding domain superfamily/Winged helix DNA-binding domain"/>
    <property type="match status" value="1"/>
</dbReference>
<dbReference type="InterPro" id="IPR000847">
    <property type="entry name" value="LysR_HTH_N"/>
</dbReference>
<comment type="caution">
    <text evidence="7">The sequence shown here is derived from an EMBL/GenBank/DDBJ whole genome shotgun (WGS) entry which is preliminary data.</text>
</comment>
<dbReference type="Proteomes" id="UP001055167">
    <property type="component" value="Unassembled WGS sequence"/>
</dbReference>
<evidence type="ECO:0000259" key="6">
    <source>
        <dbReference type="PROSITE" id="PS50931"/>
    </source>
</evidence>
<reference evidence="7" key="2">
    <citation type="submission" date="2021-08" db="EMBL/GenBank/DDBJ databases">
        <authorList>
            <person name="Tani A."/>
            <person name="Ola A."/>
            <person name="Ogura Y."/>
            <person name="Katsura K."/>
            <person name="Hayashi T."/>
        </authorList>
    </citation>
    <scope>NUCLEOTIDE SEQUENCE</scope>
    <source>
        <strain evidence="7">KCTC 52305</strain>
    </source>
</reference>
<accession>A0ABQ4QXA4</accession>